<dbReference type="PRINTS" id="PR01955">
    <property type="entry name" value="LANCFRANKIA"/>
</dbReference>
<comment type="caution">
    <text evidence="2">The sequence shown here is derived from an EMBL/GenBank/DDBJ whole genome shotgun (WGS) entry which is preliminary data.</text>
</comment>
<dbReference type="PRINTS" id="PR01950">
    <property type="entry name" value="LANCSUPER"/>
</dbReference>
<sequence length="401" mass="46141">MKSLNPALKIIIPYFEATPKNKDLIADISLYSGSGGILLFQALLFKLTKKDKHERALEITLAHIIRLIGNPQTVLSSTFANGLAGIGWLFLFLKDLEILDPDTDIFFQDIDLYLSNALNEMCKRKNYDLLHGSMGIATYFLKREKPDQVKKVINFLYKECETENDEVKWSRFENVFNEDIYDLGFAHGIAGILHFLSKCEAQDIEREKCQQMISGGFNFYFNNLQKQNEIGSFYGNHFPRKDYPDKKTAHFSRIAWCYGDLGILYTLYKISKNSERTIFMEKIEAMLLETAKRRSFQQTRIEDAGICHGTSGAGIIYQILYEETKKEIFREESVYWLNESAKLIQEQKSNTSAQVNSISKSNSKELLEGMAGIGIALLSSEFQEYPDFKSLKAWRECLFLH</sequence>
<proteinExistence type="predicted"/>
<dbReference type="PANTHER" id="PTHR12736:SF7">
    <property type="entry name" value="LANC-LIKE PROTEIN 3"/>
    <property type="match status" value="1"/>
</dbReference>
<gene>
    <name evidence="2" type="ORF">HDE69_002730</name>
</gene>
<dbReference type="GO" id="GO:0005886">
    <property type="term" value="C:plasma membrane"/>
    <property type="evidence" value="ECO:0007669"/>
    <property type="project" value="TreeGrafter"/>
</dbReference>
<reference evidence="2 3" key="1">
    <citation type="submission" date="2020-08" db="EMBL/GenBank/DDBJ databases">
        <title>Genomic Encyclopedia of Type Strains, Phase IV (KMG-V): Genome sequencing to study the core and pangenomes of soil and plant-associated prokaryotes.</title>
        <authorList>
            <person name="Whitman W."/>
        </authorList>
    </citation>
    <scope>NUCLEOTIDE SEQUENCE [LARGE SCALE GENOMIC DNA]</scope>
    <source>
        <strain evidence="2 3">MP7CTX6</strain>
    </source>
</reference>
<organism evidence="2 3">
    <name type="scientific">Pedobacter cryoconitis</name>
    <dbReference type="NCBI Taxonomy" id="188932"/>
    <lineage>
        <taxon>Bacteria</taxon>
        <taxon>Pseudomonadati</taxon>
        <taxon>Bacteroidota</taxon>
        <taxon>Sphingobacteriia</taxon>
        <taxon>Sphingobacteriales</taxon>
        <taxon>Sphingobacteriaceae</taxon>
        <taxon>Pedobacter</taxon>
    </lineage>
</organism>
<dbReference type="RefSeq" id="WP_183867630.1">
    <property type="nucleotide sequence ID" value="NZ_JACHCF010000006.1"/>
</dbReference>
<dbReference type="EMBL" id="JACHCF010000006">
    <property type="protein sequence ID" value="MBB5621667.1"/>
    <property type="molecule type" value="Genomic_DNA"/>
</dbReference>
<accession>A0A7W9DJX7</accession>
<dbReference type="PANTHER" id="PTHR12736">
    <property type="entry name" value="LANC-LIKE PROTEIN"/>
    <property type="match status" value="1"/>
</dbReference>
<dbReference type="CDD" id="cd04793">
    <property type="entry name" value="LanC"/>
    <property type="match status" value="1"/>
</dbReference>
<protein>
    <submittedName>
        <fullName evidence="2">Lantibiotic modifying enzyme</fullName>
    </submittedName>
</protein>
<evidence type="ECO:0000256" key="1">
    <source>
        <dbReference type="PIRSR" id="PIRSR607822-1"/>
    </source>
</evidence>
<dbReference type="Proteomes" id="UP000537718">
    <property type="component" value="Unassembled WGS sequence"/>
</dbReference>
<keyword evidence="1" id="KW-0862">Zinc</keyword>
<evidence type="ECO:0000313" key="2">
    <source>
        <dbReference type="EMBL" id="MBB5621667.1"/>
    </source>
</evidence>
<dbReference type="InterPro" id="IPR033889">
    <property type="entry name" value="LanC"/>
</dbReference>
<dbReference type="AlphaFoldDB" id="A0A7W9DJX7"/>
<name>A0A7W9DJX7_9SPHI</name>
<feature type="binding site" evidence="1">
    <location>
        <position position="308"/>
    </location>
    <ligand>
        <name>Zn(2+)</name>
        <dbReference type="ChEBI" id="CHEBI:29105"/>
    </ligand>
</feature>
<evidence type="ECO:0000313" key="3">
    <source>
        <dbReference type="Proteomes" id="UP000537718"/>
    </source>
</evidence>
<feature type="binding site" evidence="1">
    <location>
        <position position="307"/>
    </location>
    <ligand>
        <name>Zn(2+)</name>
        <dbReference type="ChEBI" id="CHEBI:29105"/>
    </ligand>
</feature>
<dbReference type="SUPFAM" id="SSF158745">
    <property type="entry name" value="LanC-like"/>
    <property type="match status" value="1"/>
</dbReference>
<dbReference type="GO" id="GO:0031179">
    <property type="term" value="P:peptide modification"/>
    <property type="evidence" value="ECO:0007669"/>
    <property type="project" value="InterPro"/>
</dbReference>
<feature type="binding site" evidence="1">
    <location>
        <position position="257"/>
    </location>
    <ligand>
        <name>Zn(2+)</name>
        <dbReference type="ChEBI" id="CHEBI:29105"/>
    </ligand>
</feature>
<dbReference type="SMART" id="SM01260">
    <property type="entry name" value="LANC_like"/>
    <property type="match status" value="1"/>
</dbReference>
<keyword evidence="1" id="KW-0479">Metal-binding</keyword>
<dbReference type="Gene3D" id="1.50.10.20">
    <property type="match status" value="1"/>
</dbReference>
<dbReference type="GO" id="GO:0046872">
    <property type="term" value="F:metal ion binding"/>
    <property type="evidence" value="ECO:0007669"/>
    <property type="project" value="UniProtKB-KW"/>
</dbReference>
<dbReference type="Pfam" id="PF05147">
    <property type="entry name" value="LANC_like"/>
    <property type="match status" value="1"/>
</dbReference>
<dbReference type="InterPro" id="IPR007822">
    <property type="entry name" value="LANC-like"/>
</dbReference>